<evidence type="ECO:0000256" key="2">
    <source>
        <dbReference type="ARBA" id="ARBA00023242"/>
    </source>
</evidence>
<evidence type="ECO:0000259" key="4">
    <source>
        <dbReference type="PROSITE" id="PS50048"/>
    </source>
</evidence>
<reference evidence="5" key="1">
    <citation type="journal article" date="2020" name="Stud. Mycol.">
        <title>101 Dothideomycetes genomes: a test case for predicting lifestyles and emergence of pathogens.</title>
        <authorList>
            <person name="Haridas S."/>
            <person name="Albert R."/>
            <person name="Binder M."/>
            <person name="Bloem J."/>
            <person name="Labutti K."/>
            <person name="Salamov A."/>
            <person name="Andreopoulos B."/>
            <person name="Baker S."/>
            <person name="Barry K."/>
            <person name="Bills G."/>
            <person name="Bluhm B."/>
            <person name="Cannon C."/>
            <person name="Castanera R."/>
            <person name="Culley D."/>
            <person name="Daum C."/>
            <person name="Ezra D."/>
            <person name="Gonzalez J."/>
            <person name="Henrissat B."/>
            <person name="Kuo A."/>
            <person name="Liang C."/>
            <person name="Lipzen A."/>
            <person name="Lutzoni F."/>
            <person name="Magnuson J."/>
            <person name="Mondo S."/>
            <person name="Nolan M."/>
            <person name="Ohm R."/>
            <person name="Pangilinan J."/>
            <person name="Park H.-J."/>
            <person name="Ramirez L."/>
            <person name="Alfaro M."/>
            <person name="Sun H."/>
            <person name="Tritt A."/>
            <person name="Yoshinaga Y."/>
            <person name="Zwiers L.-H."/>
            <person name="Turgeon B."/>
            <person name="Goodwin S."/>
            <person name="Spatafora J."/>
            <person name="Crous P."/>
            <person name="Grigoriev I."/>
        </authorList>
    </citation>
    <scope>NUCLEOTIDE SEQUENCE</scope>
    <source>
        <strain evidence="5">CBS 125425</strain>
    </source>
</reference>
<sequence>MARPQQRPKGCWTCRLRRKKCDGTRPRCGTCDTMAITCYFTNQKPAWMDGGQEQMKEAQKIKDDIRRHARIRREKQAAATKTTPTSTSQQALLCFEDRHRSASPIHAEEEPVSIRSPSKSTDSVSADFDMRSSTVSSNTTFYPISSLQHQRDIPNLSSSDLDHDYAFEFQAKYFDHVFPFIFPFYRPGLLDTGRSWLLSLFERSKVAYHAALSLSALMFSTAMSGAYPGQHETCKGRLWDRLTQQADQSFRSIQQDLLNKPSSDSHDGLVKNAELMGSIVMLLVFENTMGRSGNWTQHLDAALALFKDMRETYNPTSTEASSSYQRLLGVMSIVPKYQLSNTHYFWTTDQSGFRFFAALLVFMDVLASTALEREPLLLQFHEDILSNIDDGSLQYNVDKERLSIMVGCQNWVLNALGKASALAVWKKATKAKACLSMTELVRRAQDIEDTLTNGITSLEFNSSRPPELPSTVWAYAAKIYLAVIVSGWQPSNHDIRHSVSRVLQLLKAVTSPPQLRTLAWPFCVAGCLAITIEDRRGFTGLFMSFTKAEALGALTEAHHIMENVWRHDETSDRDSWDLATCFKLLEHPVLLF</sequence>
<dbReference type="Pfam" id="PF00172">
    <property type="entry name" value="Zn_clus"/>
    <property type="match status" value="1"/>
</dbReference>
<keyword evidence="6" id="KW-1185">Reference proteome</keyword>
<feature type="compositionally biased region" description="Polar residues" evidence="3">
    <location>
        <begin position="115"/>
        <end position="124"/>
    </location>
</feature>
<comment type="subcellular location">
    <subcellularLocation>
        <location evidence="1">Nucleus</location>
    </subcellularLocation>
</comment>
<dbReference type="PROSITE" id="PS50048">
    <property type="entry name" value="ZN2_CY6_FUNGAL_2"/>
    <property type="match status" value="1"/>
</dbReference>
<name>A0A9P4QXM6_9PLEO</name>
<evidence type="ECO:0000256" key="1">
    <source>
        <dbReference type="ARBA" id="ARBA00004123"/>
    </source>
</evidence>
<dbReference type="OrthoDB" id="5213892at2759"/>
<dbReference type="GO" id="GO:0008270">
    <property type="term" value="F:zinc ion binding"/>
    <property type="evidence" value="ECO:0007669"/>
    <property type="project" value="InterPro"/>
</dbReference>
<dbReference type="GO" id="GO:0005634">
    <property type="term" value="C:nucleus"/>
    <property type="evidence" value="ECO:0007669"/>
    <property type="project" value="UniProtKB-SubCell"/>
</dbReference>
<dbReference type="GO" id="GO:0000981">
    <property type="term" value="F:DNA-binding transcription factor activity, RNA polymerase II-specific"/>
    <property type="evidence" value="ECO:0007669"/>
    <property type="project" value="InterPro"/>
</dbReference>
<dbReference type="SUPFAM" id="SSF57701">
    <property type="entry name" value="Zn2/Cys6 DNA-binding domain"/>
    <property type="match status" value="1"/>
</dbReference>
<organism evidence="5 6">
    <name type="scientific">Polyplosphaeria fusca</name>
    <dbReference type="NCBI Taxonomy" id="682080"/>
    <lineage>
        <taxon>Eukaryota</taxon>
        <taxon>Fungi</taxon>
        <taxon>Dikarya</taxon>
        <taxon>Ascomycota</taxon>
        <taxon>Pezizomycotina</taxon>
        <taxon>Dothideomycetes</taxon>
        <taxon>Pleosporomycetidae</taxon>
        <taxon>Pleosporales</taxon>
        <taxon>Tetraplosphaeriaceae</taxon>
        <taxon>Polyplosphaeria</taxon>
    </lineage>
</organism>
<dbReference type="CDD" id="cd00067">
    <property type="entry name" value="GAL4"/>
    <property type="match status" value="1"/>
</dbReference>
<dbReference type="InterPro" id="IPR001138">
    <property type="entry name" value="Zn2Cys6_DnaBD"/>
</dbReference>
<dbReference type="InterPro" id="IPR036864">
    <property type="entry name" value="Zn2-C6_fun-type_DNA-bd_sf"/>
</dbReference>
<accession>A0A9P4QXM6</accession>
<dbReference type="PANTHER" id="PTHR37534">
    <property type="entry name" value="TRANSCRIPTIONAL ACTIVATOR PROTEIN UGA3"/>
    <property type="match status" value="1"/>
</dbReference>
<dbReference type="InterPro" id="IPR021858">
    <property type="entry name" value="Fun_TF"/>
</dbReference>
<dbReference type="PROSITE" id="PS00463">
    <property type="entry name" value="ZN2_CY6_FUNGAL_1"/>
    <property type="match status" value="1"/>
</dbReference>
<dbReference type="EMBL" id="ML996134">
    <property type="protein sequence ID" value="KAF2735557.1"/>
    <property type="molecule type" value="Genomic_DNA"/>
</dbReference>
<evidence type="ECO:0000256" key="3">
    <source>
        <dbReference type="SAM" id="MobiDB-lite"/>
    </source>
</evidence>
<evidence type="ECO:0000313" key="6">
    <source>
        <dbReference type="Proteomes" id="UP000799444"/>
    </source>
</evidence>
<dbReference type="PANTHER" id="PTHR37534:SF20">
    <property type="entry name" value="PRO1A C6 ZINK-FINGER PROTEIN"/>
    <property type="match status" value="1"/>
</dbReference>
<dbReference type="Proteomes" id="UP000799444">
    <property type="component" value="Unassembled WGS sequence"/>
</dbReference>
<feature type="region of interest" description="Disordered" evidence="3">
    <location>
        <begin position="104"/>
        <end position="125"/>
    </location>
</feature>
<comment type="caution">
    <text evidence="5">The sequence shown here is derived from an EMBL/GenBank/DDBJ whole genome shotgun (WGS) entry which is preliminary data.</text>
</comment>
<protein>
    <recommendedName>
        <fullName evidence="4">Zn(2)-C6 fungal-type domain-containing protein</fullName>
    </recommendedName>
</protein>
<dbReference type="Pfam" id="PF11951">
    <property type="entry name" value="Fungal_trans_2"/>
    <property type="match status" value="1"/>
</dbReference>
<dbReference type="Gene3D" id="4.10.240.10">
    <property type="entry name" value="Zn(2)-C6 fungal-type DNA-binding domain"/>
    <property type="match status" value="1"/>
</dbReference>
<gene>
    <name evidence="5" type="ORF">EJ04DRAFT_491413</name>
</gene>
<evidence type="ECO:0000313" key="5">
    <source>
        <dbReference type="EMBL" id="KAF2735557.1"/>
    </source>
</evidence>
<dbReference type="AlphaFoldDB" id="A0A9P4QXM6"/>
<keyword evidence="2" id="KW-0539">Nucleus</keyword>
<dbReference type="SMART" id="SM00066">
    <property type="entry name" value="GAL4"/>
    <property type="match status" value="1"/>
</dbReference>
<proteinExistence type="predicted"/>
<feature type="domain" description="Zn(2)-C6 fungal-type" evidence="4">
    <location>
        <begin position="10"/>
        <end position="40"/>
    </location>
</feature>